<reference evidence="8 9" key="1">
    <citation type="journal article" date="2016" name="Nat. Commun.">
        <title>Thousands of microbial genomes shed light on interconnected biogeochemical processes in an aquifer system.</title>
        <authorList>
            <person name="Anantharaman K."/>
            <person name="Brown C.T."/>
            <person name="Hug L.A."/>
            <person name="Sharon I."/>
            <person name="Castelle C.J."/>
            <person name="Probst A.J."/>
            <person name="Thomas B.C."/>
            <person name="Singh A."/>
            <person name="Wilkins M.J."/>
            <person name="Karaoz U."/>
            <person name="Brodie E.L."/>
            <person name="Williams K.H."/>
            <person name="Hubbard S.S."/>
            <person name="Banfield J.F."/>
        </authorList>
    </citation>
    <scope>NUCLEOTIDE SEQUENCE [LARGE SCALE GENOMIC DNA]</scope>
</reference>
<dbReference type="NCBIfam" id="TIGR00247">
    <property type="entry name" value="endolytic transglycosylase MltG"/>
    <property type="match status" value="1"/>
</dbReference>
<comment type="function">
    <text evidence="7">Functions as a peptidoglycan terminase that cleaves nascent peptidoglycan strands endolytically to terminate their elongation.</text>
</comment>
<keyword evidence="2 7" id="KW-0812">Transmembrane</keyword>
<gene>
    <name evidence="7" type="primary">mltG</name>
    <name evidence="8" type="ORF">A3D59_00025</name>
</gene>
<evidence type="ECO:0000256" key="4">
    <source>
        <dbReference type="ARBA" id="ARBA00023136"/>
    </source>
</evidence>
<dbReference type="InterPro" id="IPR003770">
    <property type="entry name" value="MLTG-like"/>
</dbReference>
<evidence type="ECO:0000256" key="3">
    <source>
        <dbReference type="ARBA" id="ARBA00022989"/>
    </source>
</evidence>
<evidence type="ECO:0000256" key="5">
    <source>
        <dbReference type="ARBA" id="ARBA00023239"/>
    </source>
</evidence>
<dbReference type="PANTHER" id="PTHR30518:SF2">
    <property type="entry name" value="ENDOLYTIC MUREIN TRANSGLYCOSYLASE"/>
    <property type="match status" value="1"/>
</dbReference>
<dbReference type="PANTHER" id="PTHR30518">
    <property type="entry name" value="ENDOLYTIC MUREIN TRANSGLYCOSYLASE"/>
    <property type="match status" value="1"/>
</dbReference>
<dbReference type="CDD" id="cd08010">
    <property type="entry name" value="MltG_like"/>
    <property type="match status" value="1"/>
</dbReference>
<dbReference type="Proteomes" id="UP000179258">
    <property type="component" value="Unassembled WGS sequence"/>
</dbReference>
<feature type="site" description="Important for catalytic activity" evidence="7">
    <location>
        <position position="222"/>
    </location>
</feature>
<dbReference type="GO" id="GO:0009252">
    <property type="term" value="P:peptidoglycan biosynthetic process"/>
    <property type="evidence" value="ECO:0007669"/>
    <property type="project" value="UniProtKB-UniRule"/>
</dbReference>
<evidence type="ECO:0000313" key="9">
    <source>
        <dbReference type="Proteomes" id="UP000179258"/>
    </source>
</evidence>
<dbReference type="Pfam" id="PF02618">
    <property type="entry name" value="YceG"/>
    <property type="match status" value="1"/>
</dbReference>
<comment type="similarity">
    <text evidence="7">Belongs to the transglycosylase MltG family.</text>
</comment>
<dbReference type="EC" id="4.2.2.29" evidence="7"/>
<evidence type="ECO:0000256" key="7">
    <source>
        <dbReference type="HAMAP-Rule" id="MF_02065"/>
    </source>
</evidence>
<dbReference type="Gene3D" id="3.30.1490.480">
    <property type="entry name" value="Endolytic murein transglycosylase"/>
    <property type="match status" value="1"/>
</dbReference>
<dbReference type="GO" id="GO:0008932">
    <property type="term" value="F:lytic endotransglycosylase activity"/>
    <property type="evidence" value="ECO:0007669"/>
    <property type="project" value="UniProtKB-UniRule"/>
</dbReference>
<keyword evidence="3 7" id="KW-1133">Transmembrane helix</keyword>
<comment type="catalytic activity">
    <reaction evidence="7">
        <text>a peptidoglycan chain = a peptidoglycan chain with N-acetyl-1,6-anhydromuramyl-[peptide] at the reducing end + a peptidoglycan chain with N-acetylglucosamine at the non-reducing end.</text>
        <dbReference type="EC" id="4.2.2.29"/>
    </reaction>
</comment>
<keyword evidence="6 7" id="KW-0961">Cell wall biogenesis/degradation</keyword>
<keyword evidence="5 7" id="KW-0456">Lyase</keyword>
<dbReference type="GO" id="GO:0071555">
    <property type="term" value="P:cell wall organization"/>
    <property type="evidence" value="ECO:0007669"/>
    <property type="project" value="UniProtKB-KW"/>
</dbReference>
<name>A0A1G2R794_9BACT</name>
<keyword evidence="4 7" id="KW-0472">Membrane</keyword>
<comment type="caution">
    <text evidence="8">The sequence shown here is derived from an EMBL/GenBank/DDBJ whole genome shotgun (WGS) entry which is preliminary data.</text>
</comment>
<evidence type="ECO:0000256" key="6">
    <source>
        <dbReference type="ARBA" id="ARBA00023316"/>
    </source>
</evidence>
<dbReference type="AlphaFoldDB" id="A0A1G2R794"/>
<proteinExistence type="inferred from homology"/>
<evidence type="ECO:0000313" key="8">
    <source>
        <dbReference type="EMBL" id="OHA68577.1"/>
    </source>
</evidence>
<dbReference type="GO" id="GO:0005886">
    <property type="term" value="C:plasma membrane"/>
    <property type="evidence" value="ECO:0007669"/>
    <property type="project" value="UniProtKB-UniRule"/>
</dbReference>
<evidence type="ECO:0000256" key="1">
    <source>
        <dbReference type="ARBA" id="ARBA00022475"/>
    </source>
</evidence>
<dbReference type="Gene3D" id="3.30.160.60">
    <property type="entry name" value="Classic Zinc Finger"/>
    <property type="match status" value="1"/>
</dbReference>
<dbReference type="EMBL" id="MHTX01000014">
    <property type="protein sequence ID" value="OHA68577.1"/>
    <property type="molecule type" value="Genomic_DNA"/>
</dbReference>
<dbReference type="HAMAP" id="MF_02065">
    <property type="entry name" value="MltG"/>
    <property type="match status" value="1"/>
</dbReference>
<protein>
    <recommendedName>
        <fullName evidence="7">Endolytic murein transglycosylase</fullName>
        <ecNumber evidence="7">4.2.2.29</ecNumber>
    </recommendedName>
    <alternativeName>
        <fullName evidence="7">Peptidoglycan lytic transglycosylase</fullName>
    </alternativeName>
    <alternativeName>
        <fullName evidence="7">Peptidoglycan polymerization terminase</fullName>
    </alternativeName>
</protein>
<keyword evidence="1 7" id="KW-1003">Cell membrane</keyword>
<accession>A0A1G2R794</accession>
<sequence length="335" mass="37280">MSKLFGNIIKIMAAASAIFLLGAAAFFYQSFFKPAFPAKSALTPFVVGQGDNLFKIAANLENAGFISNQWVFDAYVLLKRKYNVLQAGTYFLTPASSAKEIADAIIDGDTALVTVTVPEGLTIQQTEERLRELGAIGISGQKAERWKSEFGFLQSVPQNASLEGFLFPDTYHFPYGLETEGVTRSMLENFDQKMSEEMKTEIESPKKTIFQIVTMASLIEKEVNTSEDRRIVSGILWKRMEAGIPLQVDATIAYITGKKTSNISKDETAIDSPYNTYRYRGLPLGPISNPGKDSILAAIYPAESNFWYYLSTPEGKTIFSRTLEDHNKAKVKYLK</sequence>
<evidence type="ECO:0000256" key="2">
    <source>
        <dbReference type="ARBA" id="ARBA00022692"/>
    </source>
</evidence>
<organism evidence="8 9">
    <name type="scientific">Candidatus Wildermuthbacteria bacterium RIFCSPHIGHO2_02_FULL_47_17</name>
    <dbReference type="NCBI Taxonomy" id="1802452"/>
    <lineage>
        <taxon>Bacteria</taxon>
        <taxon>Candidatus Wildermuthiibacteriota</taxon>
    </lineage>
</organism>